<dbReference type="PANTHER" id="PTHR43711:SF1">
    <property type="entry name" value="HISTIDINE KINASE 1"/>
    <property type="match status" value="1"/>
</dbReference>
<evidence type="ECO:0000256" key="6">
    <source>
        <dbReference type="ARBA" id="ARBA00022679"/>
    </source>
</evidence>
<keyword evidence="9" id="KW-0067">ATP-binding</keyword>
<dbReference type="EMBL" id="BMAQ01000011">
    <property type="protein sequence ID" value="GFR38107.1"/>
    <property type="molecule type" value="Genomic_DNA"/>
</dbReference>
<keyword evidence="8 16" id="KW-0418">Kinase</keyword>
<keyword evidence="7" id="KW-0547">Nucleotide-binding</keyword>
<evidence type="ECO:0000256" key="13">
    <source>
        <dbReference type="SAM" id="Phobius"/>
    </source>
</evidence>
<dbReference type="SMART" id="SM00304">
    <property type="entry name" value="HAMP"/>
    <property type="match status" value="1"/>
</dbReference>
<dbReference type="PANTHER" id="PTHR43711">
    <property type="entry name" value="TWO-COMPONENT HISTIDINE KINASE"/>
    <property type="match status" value="1"/>
</dbReference>
<evidence type="ECO:0000256" key="12">
    <source>
        <dbReference type="SAM" id="Coils"/>
    </source>
</evidence>
<dbReference type="InterPro" id="IPR003660">
    <property type="entry name" value="HAMP_dom"/>
</dbReference>
<dbReference type="PRINTS" id="PR00344">
    <property type="entry name" value="BCTRLSENSOR"/>
</dbReference>
<keyword evidence="10" id="KW-0902">Two-component regulatory system</keyword>
<evidence type="ECO:0000256" key="4">
    <source>
        <dbReference type="ARBA" id="ARBA00022475"/>
    </source>
</evidence>
<evidence type="ECO:0000256" key="9">
    <source>
        <dbReference type="ARBA" id="ARBA00022840"/>
    </source>
</evidence>
<evidence type="ECO:0000256" key="3">
    <source>
        <dbReference type="ARBA" id="ARBA00012438"/>
    </source>
</evidence>
<dbReference type="Gene3D" id="3.30.565.10">
    <property type="entry name" value="Histidine kinase-like ATPase, C-terminal domain"/>
    <property type="match status" value="1"/>
</dbReference>
<dbReference type="SMART" id="SM00388">
    <property type="entry name" value="HisKA"/>
    <property type="match status" value="1"/>
</dbReference>
<keyword evidence="4" id="KW-1003">Cell membrane</keyword>
<feature type="domain" description="HAMP" evidence="15">
    <location>
        <begin position="189"/>
        <end position="241"/>
    </location>
</feature>
<feature type="transmembrane region" description="Helical" evidence="13">
    <location>
        <begin position="168"/>
        <end position="187"/>
    </location>
</feature>
<evidence type="ECO:0000256" key="1">
    <source>
        <dbReference type="ARBA" id="ARBA00000085"/>
    </source>
</evidence>
<protein>
    <recommendedName>
        <fullName evidence="3">histidine kinase</fullName>
        <ecNumber evidence="3">2.7.13.3</ecNumber>
    </recommendedName>
</protein>
<dbReference type="Pfam" id="PF02518">
    <property type="entry name" value="HATPase_c"/>
    <property type="match status" value="1"/>
</dbReference>
<keyword evidence="6" id="KW-0808">Transferase</keyword>
<proteinExistence type="predicted"/>
<keyword evidence="13" id="KW-0812">Transmembrane</keyword>
<evidence type="ECO:0000256" key="8">
    <source>
        <dbReference type="ARBA" id="ARBA00022777"/>
    </source>
</evidence>
<dbReference type="SMART" id="SM00387">
    <property type="entry name" value="HATPase_c"/>
    <property type="match status" value="1"/>
</dbReference>
<organism evidence="16 17">
    <name type="scientific">Insulibacter thermoxylanivorax</name>
    <dbReference type="NCBI Taxonomy" id="2749268"/>
    <lineage>
        <taxon>Bacteria</taxon>
        <taxon>Bacillati</taxon>
        <taxon>Bacillota</taxon>
        <taxon>Bacilli</taxon>
        <taxon>Bacillales</taxon>
        <taxon>Paenibacillaceae</taxon>
        <taxon>Insulibacter</taxon>
    </lineage>
</organism>
<dbReference type="Gene3D" id="3.30.450.20">
    <property type="entry name" value="PAS domain"/>
    <property type="match status" value="1"/>
</dbReference>
<dbReference type="AlphaFoldDB" id="A0A916VFA8"/>
<evidence type="ECO:0000256" key="10">
    <source>
        <dbReference type="ARBA" id="ARBA00023012"/>
    </source>
</evidence>
<dbReference type="InterPro" id="IPR005467">
    <property type="entry name" value="His_kinase_dom"/>
</dbReference>
<dbReference type="GO" id="GO:0005524">
    <property type="term" value="F:ATP binding"/>
    <property type="evidence" value="ECO:0007669"/>
    <property type="project" value="UniProtKB-KW"/>
</dbReference>
<dbReference type="FunFam" id="3.30.565.10:FF:000023">
    <property type="entry name" value="PAS domain-containing sensor histidine kinase"/>
    <property type="match status" value="1"/>
</dbReference>
<evidence type="ECO:0000256" key="2">
    <source>
        <dbReference type="ARBA" id="ARBA00004651"/>
    </source>
</evidence>
<dbReference type="Gene3D" id="1.10.287.130">
    <property type="match status" value="1"/>
</dbReference>
<accession>A0A916VFA8</accession>
<dbReference type="InterPro" id="IPR004358">
    <property type="entry name" value="Sig_transdc_His_kin-like_C"/>
</dbReference>
<dbReference type="GO" id="GO:0005886">
    <property type="term" value="C:plasma membrane"/>
    <property type="evidence" value="ECO:0007669"/>
    <property type="project" value="UniProtKB-SubCell"/>
</dbReference>
<evidence type="ECO:0000256" key="11">
    <source>
        <dbReference type="ARBA" id="ARBA00023136"/>
    </source>
</evidence>
<dbReference type="EC" id="2.7.13.3" evidence="3"/>
<feature type="coiled-coil region" evidence="12">
    <location>
        <begin position="222"/>
        <end position="249"/>
    </location>
</feature>
<keyword evidence="5" id="KW-0597">Phosphoprotein</keyword>
<dbReference type="InterPro" id="IPR036890">
    <property type="entry name" value="HATPase_C_sf"/>
</dbReference>
<evidence type="ECO:0000313" key="17">
    <source>
        <dbReference type="Proteomes" id="UP000654993"/>
    </source>
</evidence>
<keyword evidence="11 13" id="KW-0472">Membrane</keyword>
<comment type="subcellular location">
    <subcellularLocation>
        <location evidence="2">Cell membrane</location>
        <topology evidence="2">Multi-pass membrane protein</topology>
    </subcellularLocation>
</comment>
<keyword evidence="17" id="KW-1185">Reference proteome</keyword>
<sequence length="477" mass="53988">MIKRSMFFRLLLIYVCTVLISLGVVGFTLSYVTETYITNSKKEDMVRKAKKVNLAIRDFPHMPDDVKAMLVFLDQAFDSRIWVFDEQGQIIASSSQEEIAVGKKLDEQVVAKILSGETAEVNLNFGELTEPLLSVVVPWGKEDRIYGGIILHSPLTALNKTVQDVRETILWVTQICIVLCCGAAYYMSWSITRPLQQIERAASKIGMGDYSQRIETKHRDEIGELAATINQLAEKLEQSDKEKTRLEQFRLDFLANASHELRTPLTAMQGFLEALQDGLIDEQGRQKYYEIIYNETIHMNRLVDDIMDLTRLENNEIRLALQPVDAASLLKKVQFKFRHEAEERGNEIQLCLKEPLPPVIADPDRLEQILNNLVKNAVKFTENGLITISAEEDGDEVRIAIADTGIGISKADQELIWQRLFKVDRGRTSRHKGSGLGLAIVRQLAELHQARITVDSEIGQGAVFTLWMPKAKQAMKS</sequence>
<dbReference type="InterPro" id="IPR003594">
    <property type="entry name" value="HATPase_dom"/>
</dbReference>
<feature type="domain" description="Histidine kinase" evidence="14">
    <location>
        <begin position="256"/>
        <end position="472"/>
    </location>
</feature>
<dbReference type="SUPFAM" id="SSF47384">
    <property type="entry name" value="Homodimeric domain of signal transducing histidine kinase"/>
    <property type="match status" value="1"/>
</dbReference>
<keyword evidence="12" id="KW-0175">Coiled coil</keyword>
<comment type="caution">
    <text evidence="16">The sequence shown here is derived from an EMBL/GenBank/DDBJ whole genome shotgun (WGS) entry which is preliminary data.</text>
</comment>
<dbReference type="Gene3D" id="1.10.8.500">
    <property type="entry name" value="HAMP domain in histidine kinase"/>
    <property type="match status" value="1"/>
</dbReference>
<comment type="catalytic activity">
    <reaction evidence="1">
        <text>ATP + protein L-histidine = ADP + protein N-phospho-L-histidine.</text>
        <dbReference type="EC" id="2.7.13.3"/>
    </reaction>
</comment>
<dbReference type="CDD" id="cd16922">
    <property type="entry name" value="HATPase_EvgS-ArcB-TorS-like"/>
    <property type="match status" value="1"/>
</dbReference>
<dbReference type="CDD" id="cd00082">
    <property type="entry name" value="HisKA"/>
    <property type="match status" value="1"/>
</dbReference>
<dbReference type="InterPro" id="IPR003661">
    <property type="entry name" value="HisK_dim/P_dom"/>
</dbReference>
<dbReference type="PROSITE" id="PS50885">
    <property type="entry name" value="HAMP"/>
    <property type="match status" value="1"/>
</dbReference>
<evidence type="ECO:0000256" key="7">
    <source>
        <dbReference type="ARBA" id="ARBA00022741"/>
    </source>
</evidence>
<dbReference type="Pfam" id="PF00512">
    <property type="entry name" value="HisKA"/>
    <property type="match status" value="1"/>
</dbReference>
<evidence type="ECO:0000313" key="16">
    <source>
        <dbReference type="EMBL" id="GFR38107.1"/>
    </source>
</evidence>
<evidence type="ECO:0000259" key="14">
    <source>
        <dbReference type="PROSITE" id="PS50109"/>
    </source>
</evidence>
<dbReference type="InterPro" id="IPR036097">
    <property type="entry name" value="HisK_dim/P_sf"/>
</dbReference>
<dbReference type="CDD" id="cd06225">
    <property type="entry name" value="HAMP"/>
    <property type="match status" value="1"/>
</dbReference>
<name>A0A916VFA8_9BACL</name>
<dbReference type="GO" id="GO:0000155">
    <property type="term" value="F:phosphorelay sensor kinase activity"/>
    <property type="evidence" value="ECO:0007669"/>
    <property type="project" value="InterPro"/>
</dbReference>
<dbReference type="InterPro" id="IPR050736">
    <property type="entry name" value="Sensor_HK_Regulatory"/>
</dbReference>
<gene>
    <name evidence="16" type="ORF">PRECH8_14030</name>
</gene>
<reference evidence="16" key="2">
    <citation type="journal article" date="2021" name="Data Brief">
        <title>Draft genome sequence data of the facultative, thermophilic, xylanolytic bacterium Paenibacillus sp. strain DA-C8.</title>
        <authorList>
            <person name="Chhe C."/>
            <person name="Uke A."/>
            <person name="Baramee S."/>
            <person name="Ungkulpasvich U."/>
            <person name="Tachaapaikoon C."/>
            <person name="Pason P."/>
            <person name="Waeonukul R."/>
            <person name="Ratanakhanokchai K."/>
            <person name="Kosugi A."/>
        </authorList>
    </citation>
    <scope>NUCLEOTIDE SEQUENCE</scope>
    <source>
        <strain evidence="16">DA-C8</strain>
    </source>
</reference>
<reference evidence="16" key="1">
    <citation type="submission" date="2020-08" db="EMBL/GenBank/DDBJ databases">
        <authorList>
            <person name="Uke A."/>
            <person name="Chhe C."/>
            <person name="Baramee S."/>
            <person name="Kosugi A."/>
        </authorList>
    </citation>
    <scope>NUCLEOTIDE SEQUENCE</scope>
    <source>
        <strain evidence="16">DA-C8</strain>
    </source>
</reference>
<evidence type="ECO:0000259" key="15">
    <source>
        <dbReference type="PROSITE" id="PS50885"/>
    </source>
</evidence>
<dbReference type="Proteomes" id="UP000654993">
    <property type="component" value="Unassembled WGS sequence"/>
</dbReference>
<evidence type="ECO:0000256" key="5">
    <source>
        <dbReference type="ARBA" id="ARBA00022553"/>
    </source>
</evidence>
<keyword evidence="13" id="KW-1133">Transmembrane helix</keyword>
<dbReference type="FunFam" id="1.10.287.130:FF:000008">
    <property type="entry name" value="Two-component sensor histidine kinase"/>
    <property type="match status" value="1"/>
</dbReference>
<dbReference type="SUPFAM" id="SSF55874">
    <property type="entry name" value="ATPase domain of HSP90 chaperone/DNA topoisomerase II/histidine kinase"/>
    <property type="match status" value="1"/>
</dbReference>
<dbReference type="RefSeq" id="WP_200966374.1">
    <property type="nucleotide sequence ID" value="NZ_BMAQ01000011.1"/>
</dbReference>
<dbReference type="PROSITE" id="PS50109">
    <property type="entry name" value="HIS_KIN"/>
    <property type="match status" value="1"/>
</dbReference>
<dbReference type="Pfam" id="PF00672">
    <property type="entry name" value="HAMP"/>
    <property type="match status" value="1"/>
</dbReference>
<dbReference type="SUPFAM" id="SSF158472">
    <property type="entry name" value="HAMP domain-like"/>
    <property type="match status" value="1"/>
</dbReference>